<dbReference type="EMBL" id="VSRR010039798">
    <property type="protein sequence ID" value="MPC74834.1"/>
    <property type="molecule type" value="Genomic_DNA"/>
</dbReference>
<dbReference type="AlphaFoldDB" id="A0A5B7I266"/>
<reference evidence="2 3" key="1">
    <citation type="submission" date="2019-05" db="EMBL/GenBank/DDBJ databases">
        <title>Another draft genome of Portunus trituberculatus and its Hox gene families provides insights of decapod evolution.</title>
        <authorList>
            <person name="Jeong J.-H."/>
            <person name="Song I."/>
            <person name="Kim S."/>
            <person name="Choi T."/>
            <person name="Kim D."/>
            <person name="Ryu S."/>
            <person name="Kim W."/>
        </authorList>
    </citation>
    <scope>NUCLEOTIDE SEQUENCE [LARGE SCALE GENOMIC DNA]</scope>
    <source>
        <tissue evidence="2">Muscle</tissue>
    </source>
</reference>
<evidence type="ECO:0000313" key="2">
    <source>
        <dbReference type="EMBL" id="MPC74834.1"/>
    </source>
</evidence>
<protein>
    <submittedName>
        <fullName evidence="2">Uncharacterized protein</fullName>
    </submittedName>
</protein>
<proteinExistence type="predicted"/>
<feature type="region of interest" description="Disordered" evidence="1">
    <location>
        <begin position="1"/>
        <end position="38"/>
    </location>
</feature>
<comment type="caution">
    <text evidence="2">The sequence shown here is derived from an EMBL/GenBank/DDBJ whole genome shotgun (WGS) entry which is preliminary data.</text>
</comment>
<evidence type="ECO:0000256" key="1">
    <source>
        <dbReference type="SAM" id="MobiDB-lite"/>
    </source>
</evidence>
<gene>
    <name evidence="2" type="ORF">E2C01_069210</name>
</gene>
<feature type="compositionally biased region" description="Polar residues" evidence="1">
    <location>
        <begin position="1"/>
        <end position="15"/>
    </location>
</feature>
<accession>A0A5B7I266</accession>
<name>A0A5B7I266_PORTR</name>
<evidence type="ECO:0000313" key="3">
    <source>
        <dbReference type="Proteomes" id="UP000324222"/>
    </source>
</evidence>
<organism evidence="2 3">
    <name type="scientific">Portunus trituberculatus</name>
    <name type="common">Swimming crab</name>
    <name type="synonym">Neptunus trituberculatus</name>
    <dbReference type="NCBI Taxonomy" id="210409"/>
    <lineage>
        <taxon>Eukaryota</taxon>
        <taxon>Metazoa</taxon>
        <taxon>Ecdysozoa</taxon>
        <taxon>Arthropoda</taxon>
        <taxon>Crustacea</taxon>
        <taxon>Multicrustacea</taxon>
        <taxon>Malacostraca</taxon>
        <taxon>Eumalacostraca</taxon>
        <taxon>Eucarida</taxon>
        <taxon>Decapoda</taxon>
        <taxon>Pleocyemata</taxon>
        <taxon>Brachyura</taxon>
        <taxon>Eubrachyura</taxon>
        <taxon>Portunoidea</taxon>
        <taxon>Portunidae</taxon>
        <taxon>Portuninae</taxon>
        <taxon>Portunus</taxon>
    </lineage>
</organism>
<keyword evidence="3" id="KW-1185">Reference proteome</keyword>
<dbReference type="Proteomes" id="UP000324222">
    <property type="component" value="Unassembled WGS sequence"/>
</dbReference>
<sequence length="72" mass="7605">MAGTDHTSSTPSITPSDCRHGFAFPTLKPHSSPKLAQAKPSDYLHQALTHSLITLIGRVSPPSSLVRPLASS</sequence>